<accession>A0ABQ2ESA4</accession>
<evidence type="ECO:0000313" key="2">
    <source>
        <dbReference type="EMBL" id="GGK18145.1"/>
    </source>
</evidence>
<dbReference type="Proteomes" id="UP000647587">
    <property type="component" value="Unassembled WGS sequence"/>
</dbReference>
<feature type="region of interest" description="Disordered" evidence="1">
    <location>
        <begin position="1"/>
        <end position="131"/>
    </location>
</feature>
<evidence type="ECO:0000313" key="3">
    <source>
        <dbReference type="Proteomes" id="UP000647587"/>
    </source>
</evidence>
<name>A0ABQ2ESA4_9DEIO</name>
<keyword evidence="3" id="KW-1185">Reference proteome</keyword>
<proteinExistence type="predicted"/>
<dbReference type="EMBL" id="BMPP01000003">
    <property type="protein sequence ID" value="GGK18145.1"/>
    <property type="molecule type" value="Genomic_DNA"/>
</dbReference>
<feature type="compositionally biased region" description="Polar residues" evidence="1">
    <location>
        <begin position="109"/>
        <end position="118"/>
    </location>
</feature>
<gene>
    <name evidence="2" type="ORF">GCM10008955_09450</name>
</gene>
<sequence>MEHDDLPIPSRQEPAGSALKQPEPPDTEAVEEHHDEGSGPFGADMQHVRGGTGTRQSDPQHEASPYSTGTNSATGASMSTADPRSAFAPERTGAGMAQRDQEDGGAPDSLTNEDTTGSPAAGENPDIRWDK</sequence>
<reference evidence="3" key="1">
    <citation type="journal article" date="2019" name="Int. J. Syst. Evol. Microbiol.">
        <title>The Global Catalogue of Microorganisms (GCM) 10K type strain sequencing project: providing services to taxonomists for standard genome sequencing and annotation.</title>
        <authorList>
            <consortium name="The Broad Institute Genomics Platform"/>
            <consortium name="The Broad Institute Genome Sequencing Center for Infectious Disease"/>
            <person name="Wu L."/>
            <person name="Ma J."/>
        </authorList>
    </citation>
    <scope>NUCLEOTIDE SEQUENCE [LARGE SCALE GENOMIC DNA]</scope>
    <source>
        <strain evidence="3">JCM 30331</strain>
    </source>
</reference>
<evidence type="ECO:0000256" key="1">
    <source>
        <dbReference type="SAM" id="MobiDB-lite"/>
    </source>
</evidence>
<protein>
    <submittedName>
        <fullName evidence="2">Uncharacterized protein</fullName>
    </submittedName>
</protein>
<dbReference type="RefSeq" id="WP_189005051.1">
    <property type="nucleotide sequence ID" value="NZ_BMPP01000003.1"/>
</dbReference>
<organism evidence="2 3">
    <name type="scientific">Deinococcus malanensis</name>
    <dbReference type="NCBI Taxonomy" id="1706855"/>
    <lineage>
        <taxon>Bacteria</taxon>
        <taxon>Thermotogati</taxon>
        <taxon>Deinococcota</taxon>
        <taxon>Deinococci</taxon>
        <taxon>Deinococcales</taxon>
        <taxon>Deinococcaceae</taxon>
        <taxon>Deinococcus</taxon>
    </lineage>
</organism>
<feature type="compositionally biased region" description="Polar residues" evidence="1">
    <location>
        <begin position="65"/>
        <end position="82"/>
    </location>
</feature>
<comment type="caution">
    <text evidence="2">The sequence shown here is derived from an EMBL/GenBank/DDBJ whole genome shotgun (WGS) entry which is preliminary data.</text>
</comment>